<dbReference type="PANTHER" id="PTHR45663">
    <property type="entry name" value="GEO12009P1"/>
    <property type="match status" value="1"/>
</dbReference>
<keyword evidence="3" id="KW-1015">Disulfide bond</keyword>
<protein>
    <recommendedName>
        <fullName evidence="6">Thioredoxin domain-containing protein</fullName>
    </recommendedName>
</protein>
<dbReference type="EMBL" id="JALLPB020000481">
    <property type="protein sequence ID" value="KAL3808671.1"/>
    <property type="molecule type" value="Genomic_DNA"/>
</dbReference>
<gene>
    <name evidence="7" type="ORF">ACHAXA_001243</name>
</gene>
<comment type="caution">
    <text evidence="7">The sequence shown here is derived from an EMBL/GenBank/DDBJ whole genome shotgun (WGS) entry which is preliminary data.</text>
</comment>
<evidence type="ECO:0000256" key="5">
    <source>
        <dbReference type="SAM" id="SignalP"/>
    </source>
</evidence>
<dbReference type="PROSITE" id="PS51352">
    <property type="entry name" value="THIOREDOXIN_2"/>
    <property type="match status" value="1"/>
</dbReference>
<keyword evidence="2" id="KW-0249">Electron transport</keyword>
<evidence type="ECO:0000256" key="1">
    <source>
        <dbReference type="ARBA" id="ARBA00022448"/>
    </source>
</evidence>
<dbReference type="Pfam" id="PF00085">
    <property type="entry name" value="Thioredoxin"/>
    <property type="match status" value="1"/>
</dbReference>
<keyword evidence="1" id="KW-0813">Transport</keyword>
<dbReference type="PANTHER" id="PTHR45663:SF11">
    <property type="entry name" value="GEO12009P1"/>
    <property type="match status" value="1"/>
</dbReference>
<keyword evidence="8" id="KW-1185">Reference proteome</keyword>
<dbReference type="CDD" id="cd02947">
    <property type="entry name" value="TRX_family"/>
    <property type="match status" value="1"/>
</dbReference>
<evidence type="ECO:0000259" key="6">
    <source>
        <dbReference type="PROSITE" id="PS51352"/>
    </source>
</evidence>
<keyword evidence="5" id="KW-0732">Signal</keyword>
<name>A0ABD3RBB4_9STRA</name>
<dbReference type="PROSITE" id="PS00194">
    <property type="entry name" value="THIOREDOXIN_1"/>
    <property type="match status" value="1"/>
</dbReference>
<sequence>MKGTGRPTPSAAWRPHHLVAFTFALSTSIIVSAPRAADAFSSPPPGGVIVNNIIIGPSSRRIHNNRDRAGCSHRNRIIFHAPPSSSSSSSSSRLLVGGETSRSWEQRPTPADMKSRDIQAELGRMDVSYADCFDRDSLERRLVEARDGSASTASVGGTASSVEAEKEGAVSTSILADVDPTSTTEPSHAAPAESSTGGFNREVTLAELRNLRVRELRVRLSEMKVRWGTMIEKEEMVRALCDAMEERYVRGANYSRTGILIPGAVADIDEGALIGELGWSGSELVRDVAAAAAPPASGRGNDVVAPPPSTPSRHPPLLLDVYATWCGPCQFMAPLLAKAAEEFGPDVRVVKLDSDKHPRISSALKVGGLPTLILFDGGDVSREIQRVEGALTKDQIIDFVNGNFRR</sequence>
<evidence type="ECO:0000256" key="4">
    <source>
        <dbReference type="SAM" id="MobiDB-lite"/>
    </source>
</evidence>
<feature type="chain" id="PRO_5044778686" description="Thioredoxin domain-containing protein" evidence="5">
    <location>
        <begin position="40"/>
        <end position="406"/>
    </location>
</feature>
<dbReference type="AlphaFoldDB" id="A0ABD3RBB4"/>
<accession>A0ABD3RBB4</accession>
<reference evidence="7 8" key="1">
    <citation type="submission" date="2024-10" db="EMBL/GenBank/DDBJ databases">
        <title>Updated reference genomes for cyclostephanoid diatoms.</title>
        <authorList>
            <person name="Roberts W.R."/>
            <person name="Alverson A.J."/>
        </authorList>
    </citation>
    <scope>NUCLEOTIDE SEQUENCE [LARGE SCALE GENOMIC DNA]</scope>
    <source>
        <strain evidence="7 8">AJA228-03</strain>
    </source>
</reference>
<dbReference type="InterPro" id="IPR013766">
    <property type="entry name" value="Thioredoxin_domain"/>
</dbReference>
<evidence type="ECO:0000256" key="2">
    <source>
        <dbReference type="ARBA" id="ARBA00022982"/>
    </source>
</evidence>
<feature type="region of interest" description="Disordered" evidence="4">
    <location>
        <begin position="145"/>
        <end position="198"/>
    </location>
</feature>
<evidence type="ECO:0000313" key="8">
    <source>
        <dbReference type="Proteomes" id="UP001530377"/>
    </source>
</evidence>
<dbReference type="InterPro" id="IPR036249">
    <property type="entry name" value="Thioredoxin-like_sf"/>
</dbReference>
<feature type="domain" description="Thioredoxin" evidence="6">
    <location>
        <begin position="283"/>
        <end position="405"/>
    </location>
</feature>
<feature type="signal peptide" evidence="5">
    <location>
        <begin position="1"/>
        <end position="39"/>
    </location>
</feature>
<feature type="compositionally biased region" description="Low complexity" evidence="4">
    <location>
        <begin position="148"/>
        <end position="162"/>
    </location>
</feature>
<dbReference type="InterPro" id="IPR017937">
    <property type="entry name" value="Thioredoxin_CS"/>
</dbReference>
<dbReference type="SUPFAM" id="SSF52833">
    <property type="entry name" value="Thioredoxin-like"/>
    <property type="match status" value="1"/>
</dbReference>
<evidence type="ECO:0000256" key="3">
    <source>
        <dbReference type="ARBA" id="ARBA00023157"/>
    </source>
</evidence>
<dbReference type="Proteomes" id="UP001530377">
    <property type="component" value="Unassembled WGS sequence"/>
</dbReference>
<dbReference type="Gene3D" id="3.40.30.10">
    <property type="entry name" value="Glutaredoxin"/>
    <property type="match status" value="1"/>
</dbReference>
<evidence type="ECO:0000313" key="7">
    <source>
        <dbReference type="EMBL" id="KAL3808671.1"/>
    </source>
</evidence>
<proteinExistence type="predicted"/>
<organism evidence="7 8">
    <name type="scientific">Cyclostephanos tholiformis</name>
    <dbReference type="NCBI Taxonomy" id="382380"/>
    <lineage>
        <taxon>Eukaryota</taxon>
        <taxon>Sar</taxon>
        <taxon>Stramenopiles</taxon>
        <taxon>Ochrophyta</taxon>
        <taxon>Bacillariophyta</taxon>
        <taxon>Coscinodiscophyceae</taxon>
        <taxon>Thalassiosirophycidae</taxon>
        <taxon>Stephanodiscales</taxon>
        <taxon>Stephanodiscaceae</taxon>
        <taxon>Cyclostephanos</taxon>
    </lineage>
</organism>
<feature type="region of interest" description="Disordered" evidence="4">
    <location>
        <begin position="78"/>
        <end position="113"/>
    </location>
</feature>
<feature type="compositionally biased region" description="Polar residues" evidence="4">
    <location>
        <begin position="170"/>
        <end position="186"/>
    </location>
</feature>